<organism evidence="2 3">
    <name type="scientific">Aquimarina algicola</name>
    <dbReference type="NCBI Taxonomy" id="2589995"/>
    <lineage>
        <taxon>Bacteria</taxon>
        <taxon>Pseudomonadati</taxon>
        <taxon>Bacteroidota</taxon>
        <taxon>Flavobacteriia</taxon>
        <taxon>Flavobacteriales</taxon>
        <taxon>Flavobacteriaceae</taxon>
        <taxon>Aquimarina</taxon>
    </lineage>
</organism>
<evidence type="ECO:0000313" key="3">
    <source>
        <dbReference type="Proteomes" id="UP000315540"/>
    </source>
</evidence>
<feature type="domain" description="Type IX secretion system protein PorV" evidence="1">
    <location>
        <begin position="20"/>
        <end position="261"/>
    </location>
</feature>
<name>A0A504ISE2_9FLAO</name>
<sequence>MKKIFILGLVFFTLFNSRIKAQENRAITTAVPFLLIAADARAAGLADQGVATSADAFSQQWNPAKYVFIRNKQGVGVNYTPYLSDLVNDIFLGNLTYYNRLNERSAVAASFKYFSLGEIEFRENATDLGLIQQPNELTFDLTYALKLSETLSMSVTGRYLRSDLRLQGTGDDASAGSGFGVDIAGFYRSDEIAFNSFNGRWRAGAVISNIGPKISYDDAGQENFIPTNFKLGGSFDFIFNEDNIVTPSIEINKLLVPSPQDFDGDGDIDAEDNEEYQDISSFGAIFSSWGDADGGFSEELKEITWALGVEYKYQDVFAFRTGYFNESEEKGSRQFLSLGAGFKYNTVNLDVSYLFSTAAVRSPLEGTLRFGVSFNFGDKYYD</sequence>
<reference evidence="2 3" key="1">
    <citation type="submission" date="2019-06" db="EMBL/GenBank/DDBJ databases">
        <authorList>
            <person name="Meng X."/>
        </authorList>
    </citation>
    <scope>NUCLEOTIDE SEQUENCE [LARGE SCALE GENOMIC DNA]</scope>
    <source>
        <strain evidence="2 3">M625</strain>
    </source>
</reference>
<protein>
    <submittedName>
        <fullName evidence="2">Type IX secretion system outer membrane channel protein PorV</fullName>
    </submittedName>
</protein>
<accession>A0A504ISE2</accession>
<proteinExistence type="predicted"/>
<evidence type="ECO:0000313" key="2">
    <source>
        <dbReference type="EMBL" id="TPN81397.1"/>
    </source>
</evidence>
<keyword evidence="3" id="KW-1185">Reference proteome</keyword>
<dbReference type="Gene3D" id="2.40.160.60">
    <property type="entry name" value="Outer membrane protein transport protein (OMPP1/FadL/TodX)"/>
    <property type="match status" value="1"/>
</dbReference>
<dbReference type="Pfam" id="PF19572">
    <property type="entry name" value="PorV"/>
    <property type="match status" value="1"/>
</dbReference>
<dbReference type="InterPro" id="IPR047799">
    <property type="entry name" value="T9SS_OM_PorV"/>
</dbReference>
<gene>
    <name evidence="2" type="primary">porV</name>
    <name evidence="2" type="ORF">FHK87_25770</name>
</gene>
<dbReference type="Proteomes" id="UP000315540">
    <property type="component" value="Unassembled WGS sequence"/>
</dbReference>
<dbReference type="AlphaFoldDB" id="A0A504ISE2"/>
<dbReference type="InterPro" id="IPR045741">
    <property type="entry name" value="PorV"/>
</dbReference>
<comment type="caution">
    <text evidence="2">The sequence shown here is derived from an EMBL/GenBank/DDBJ whole genome shotgun (WGS) entry which is preliminary data.</text>
</comment>
<dbReference type="NCBIfam" id="NF033709">
    <property type="entry name" value="PorV_fam"/>
    <property type="match status" value="1"/>
</dbReference>
<dbReference type="EMBL" id="VFWZ01000011">
    <property type="protein sequence ID" value="TPN81397.1"/>
    <property type="molecule type" value="Genomic_DNA"/>
</dbReference>
<dbReference type="OrthoDB" id="9758448at2"/>
<dbReference type="NCBIfam" id="NF033710">
    <property type="entry name" value="T9SS_OM_PorV"/>
    <property type="match status" value="1"/>
</dbReference>
<dbReference type="RefSeq" id="WP_140597765.1">
    <property type="nucleotide sequence ID" value="NZ_VFWZ01000011.1"/>
</dbReference>
<evidence type="ECO:0000259" key="1">
    <source>
        <dbReference type="Pfam" id="PF19572"/>
    </source>
</evidence>